<dbReference type="RefSeq" id="WP_013656039.1">
    <property type="nucleotide sequence ID" value="NC_015275.1"/>
</dbReference>
<dbReference type="GO" id="GO:0006419">
    <property type="term" value="P:alanyl-tRNA aminoacylation"/>
    <property type="evidence" value="ECO:0007669"/>
    <property type="project" value="InterPro"/>
</dbReference>
<reference evidence="6 7" key="1">
    <citation type="journal article" date="2011" name="J. Bacteriol.">
        <title>Complete genome sequence of the cellulose-degrading bacterium Cellulosilyticum lentocellum.</title>
        <authorList>
            <consortium name="US DOE Joint Genome Institute"/>
            <person name="Miller D.A."/>
            <person name="Suen G."/>
            <person name="Bruce D."/>
            <person name="Copeland A."/>
            <person name="Cheng J.F."/>
            <person name="Detter C."/>
            <person name="Goodwin L.A."/>
            <person name="Han C.S."/>
            <person name="Hauser L.J."/>
            <person name="Land M.L."/>
            <person name="Lapidus A."/>
            <person name="Lucas S."/>
            <person name="Meincke L."/>
            <person name="Pitluck S."/>
            <person name="Tapia R."/>
            <person name="Teshima H."/>
            <person name="Woyke T."/>
            <person name="Fox B.G."/>
            <person name="Angert E.R."/>
            <person name="Currie C.R."/>
        </authorList>
    </citation>
    <scope>NUCLEOTIDE SEQUENCE [LARGE SCALE GENOMIC DNA]</scope>
    <source>
        <strain evidence="7">ATCC 49066 / DSM 5427 / NCIMB 11756 / RHM5</strain>
    </source>
</reference>
<dbReference type="HOGENOM" id="CLU_004485_7_2_9"/>
<dbReference type="InterPro" id="IPR012947">
    <property type="entry name" value="tRNA_SAD"/>
</dbReference>
<name>F2JRD1_CELLD</name>
<dbReference type="InterPro" id="IPR018164">
    <property type="entry name" value="Ala-tRNA-synth_IIc_N"/>
</dbReference>
<keyword evidence="7" id="KW-1185">Reference proteome</keyword>
<dbReference type="Proteomes" id="UP000008467">
    <property type="component" value="Chromosome"/>
</dbReference>
<comment type="subcellular location">
    <subcellularLocation>
        <location evidence="2">Cytoplasm</location>
    </subcellularLocation>
</comment>
<dbReference type="Pfam" id="PF01411">
    <property type="entry name" value="tRNA-synt_2c"/>
    <property type="match status" value="1"/>
</dbReference>
<dbReference type="GO" id="GO:0003676">
    <property type="term" value="F:nucleic acid binding"/>
    <property type="evidence" value="ECO:0007669"/>
    <property type="project" value="InterPro"/>
</dbReference>
<dbReference type="GO" id="GO:0005524">
    <property type="term" value="F:ATP binding"/>
    <property type="evidence" value="ECO:0007669"/>
    <property type="project" value="InterPro"/>
</dbReference>
<keyword evidence="6" id="KW-0436">Ligase</keyword>
<dbReference type="PROSITE" id="PS50860">
    <property type="entry name" value="AA_TRNA_LIGASE_II_ALA"/>
    <property type="match status" value="1"/>
</dbReference>
<dbReference type="GO" id="GO:0005737">
    <property type="term" value="C:cytoplasm"/>
    <property type="evidence" value="ECO:0007669"/>
    <property type="project" value="UniProtKB-SubCell"/>
</dbReference>
<dbReference type="InterPro" id="IPR018165">
    <property type="entry name" value="Ala-tRNA-synth_IIc_core"/>
</dbReference>
<evidence type="ECO:0000256" key="1">
    <source>
        <dbReference type="ARBA" id="ARBA00001947"/>
    </source>
</evidence>
<gene>
    <name evidence="6" type="ordered locus">Clole_1008</name>
</gene>
<accession>F2JRD1</accession>
<evidence type="ECO:0000256" key="3">
    <source>
        <dbReference type="ARBA" id="ARBA00022723"/>
    </source>
</evidence>
<evidence type="ECO:0000313" key="7">
    <source>
        <dbReference type="Proteomes" id="UP000008467"/>
    </source>
</evidence>
<keyword evidence="6" id="KW-0030">Aminoacyl-tRNA synthetase</keyword>
<sequence length="382" mass="42799">MTKKLYYTDSYLTDFTATVLSCNEGKKGYEVVLDQTAFYPEGGGQPSDEGILGGVKVKDVRIKDHVIYHIVECPLEVGSSVEGKIDFDKRFDMMQQHSGEHIISGLINKYYGYNNVGFHLSRENMTADVDGELTSEQVSEIEYLANEAIYKNIPVQGAIYGQEEVREMTYRSKIELNEDVRLVTIPGYDTCACCGTHVKYTGEIGMIKFISSERHRGGTRLTLACGKRALKDYSKKQEIVSSAMAILSAKPEMITSHLQKLQEEFNETKFKLAEVKGILFSYMVEEYIKCNQATLCICEEGLVPEELRKLCTLLIQKVDKTCLVVTPDATGFKYALGNSKIDIRPLCKAMNMKFQGKGGGSSELCQGSLLGEWEEIKLFLSE</sequence>
<dbReference type="KEGG" id="cle:Clole_1008"/>
<proteinExistence type="predicted"/>
<evidence type="ECO:0000256" key="4">
    <source>
        <dbReference type="ARBA" id="ARBA00022833"/>
    </source>
</evidence>
<dbReference type="AlphaFoldDB" id="F2JRD1"/>
<dbReference type="SUPFAM" id="SSF50447">
    <property type="entry name" value="Translation proteins"/>
    <property type="match status" value="1"/>
</dbReference>
<protein>
    <submittedName>
        <fullName evidence="6">Alanyl-tRNA synthetase, class IIc</fullName>
    </submittedName>
</protein>
<dbReference type="GO" id="GO:0004813">
    <property type="term" value="F:alanine-tRNA ligase activity"/>
    <property type="evidence" value="ECO:0007669"/>
    <property type="project" value="InterPro"/>
</dbReference>
<dbReference type="EMBL" id="CP002582">
    <property type="protein sequence ID" value="ADZ82740.1"/>
    <property type="molecule type" value="Genomic_DNA"/>
</dbReference>
<dbReference type="SUPFAM" id="SSF55186">
    <property type="entry name" value="ThrRS/AlaRS common domain"/>
    <property type="match status" value="1"/>
</dbReference>
<keyword evidence="4" id="KW-0862">Zinc</keyword>
<feature type="domain" description="Alanyl-transfer RNA synthetases family profile" evidence="5">
    <location>
        <begin position="1"/>
        <end position="236"/>
    </location>
</feature>
<dbReference type="STRING" id="642492.Clole_1008"/>
<evidence type="ECO:0000313" key="6">
    <source>
        <dbReference type="EMBL" id="ADZ82740.1"/>
    </source>
</evidence>
<evidence type="ECO:0000259" key="5">
    <source>
        <dbReference type="PROSITE" id="PS50860"/>
    </source>
</evidence>
<keyword evidence="3" id="KW-0479">Metal-binding</keyword>
<comment type="cofactor">
    <cofactor evidence="1">
        <name>Zn(2+)</name>
        <dbReference type="ChEBI" id="CHEBI:29105"/>
    </cofactor>
</comment>
<dbReference type="GO" id="GO:0046872">
    <property type="term" value="F:metal ion binding"/>
    <property type="evidence" value="ECO:0007669"/>
    <property type="project" value="UniProtKB-KW"/>
</dbReference>
<dbReference type="InterPro" id="IPR018163">
    <property type="entry name" value="Thr/Ala-tRNA-synth_IIc_edit"/>
</dbReference>
<dbReference type="Pfam" id="PF07973">
    <property type="entry name" value="tRNA_SAD"/>
    <property type="match status" value="1"/>
</dbReference>
<dbReference type="PANTHER" id="PTHR43462">
    <property type="entry name" value="ALANYL-TRNA EDITING PROTEIN"/>
    <property type="match status" value="1"/>
</dbReference>
<dbReference type="GO" id="GO:0002161">
    <property type="term" value="F:aminoacyl-tRNA deacylase activity"/>
    <property type="evidence" value="ECO:0007669"/>
    <property type="project" value="UniProtKB-ARBA"/>
</dbReference>
<dbReference type="PANTHER" id="PTHR43462:SF1">
    <property type="entry name" value="ALANYL-TRNA EDITING PROTEIN AARSD1"/>
    <property type="match status" value="1"/>
</dbReference>
<organism evidence="6 7">
    <name type="scientific">Cellulosilyticum lentocellum (strain ATCC 49066 / DSM 5427 / NCIMB 11756 / RHM5)</name>
    <name type="common">Clostridium lentocellum</name>
    <dbReference type="NCBI Taxonomy" id="642492"/>
    <lineage>
        <taxon>Bacteria</taxon>
        <taxon>Bacillati</taxon>
        <taxon>Bacillota</taxon>
        <taxon>Clostridia</taxon>
        <taxon>Lachnospirales</taxon>
        <taxon>Cellulosilyticaceae</taxon>
        <taxon>Cellulosilyticum</taxon>
    </lineage>
</organism>
<dbReference type="InterPro" id="IPR009000">
    <property type="entry name" value="Transl_B-barrel_sf"/>
</dbReference>
<dbReference type="Gene3D" id="2.40.30.130">
    <property type="match status" value="1"/>
</dbReference>
<dbReference type="Gene3D" id="3.30.980.10">
    <property type="entry name" value="Threonyl-trna Synthetase, Chain A, domain 2"/>
    <property type="match status" value="1"/>
</dbReference>
<evidence type="ECO:0000256" key="2">
    <source>
        <dbReference type="ARBA" id="ARBA00004496"/>
    </source>
</evidence>
<dbReference type="SMART" id="SM00863">
    <property type="entry name" value="tRNA_SAD"/>
    <property type="match status" value="1"/>
</dbReference>
<dbReference type="InterPro" id="IPR051335">
    <property type="entry name" value="Alanyl-tRNA_Editing_Enzymes"/>
</dbReference>
<dbReference type="eggNOG" id="COG0013">
    <property type="taxonomic scope" value="Bacteria"/>
</dbReference>